<reference evidence="1 2" key="1">
    <citation type="submission" date="2024-03" db="EMBL/GenBank/DDBJ databases">
        <title>Novel species of the genus Variovorax.</title>
        <authorList>
            <person name="Liu Q."/>
            <person name="Xin Y.-H."/>
        </authorList>
    </citation>
    <scope>NUCLEOTIDE SEQUENCE [LARGE SCALE GENOMIC DNA]</scope>
    <source>
        <strain evidence="1 2">KACC 18501</strain>
    </source>
</reference>
<gene>
    <name evidence="1" type="ORF">WKW80_28550</name>
</gene>
<keyword evidence="2" id="KW-1185">Reference proteome</keyword>
<accession>A0ABU8W7D7</accession>
<comment type="caution">
    <text evidence="1">The sequence shown here is derived from an EMBL/GenBank/DDBJ whole genome shotgun (WGS) entry which is preliminary data.</text>
</comment>
<evidence type="ECO:0000313" key="2">
    <source>
        <dbReference type="Proteomes" id="UP001363010"/>
    </source>
</evidence>
<dbReference type="EMBL" id="JBBKZV010000027">
    <property type="protein sequence ID" value="MEJ8825935.1"/>
    <property type="molecule type" value="Genomic_DNA"/>
</dbReference>
<dbReference type="Proteomes" id="UP001363010">
    <property type="component" value="Unassembled WGS sequence"/>
</dbReference>
<sequence>MQAQPGIGCRAEALVRNVHQRHWAPQLSPAEATRPVSLTKS</sequence>
<proteinExistence type="predicted"/>
<name>A0ABU8W7D7_9BURK</name>
<protein>
    <submittedName>
        <fullName evidence="1">Uncharacterized protein</fullName>
    </submittedName>
</protein>
<evidence type="ECO:0000313" key="1">
    <source>
        <dbReference type="EMBL" id="MEJ8825935.1"/>
    </source>
</evidence>
<dbReference type="RefSeq" id="WP_340366968.1">
    <property type="nucleotide sequence ID" value="NZ_JBBKZV010000027.1"/>
</dbReference>
<organism evidence="1 2">
    <name type="scientific">Variovorax humicola</name>
    <dbReference type="NCBI Taxonomy" id="1769758"/>
    <lineage>
        <taxon>Bacteria</taxon>
        <taxon>Pseudomonadati</taxon>
        <taxon>Pseudomonadota</taxon>
        <taxon>Betaproteobacteria</taxon>
        <taxon>Burkholderiales</taxon>
        <taxon>Comamonadaceae</taxon>
        <taxon>Variovorax</taxon>
    </lineage>
</organism>